<feature type="transmembrane region" description="Helical" evidence="8">
    <location>
        <begin position="171"/>
        <end position="195"/>
    </location>
</feature>
<dbReference type="Proteomes" id="UP000199266">
    <property type="component" value="Unassembled WGS sequence"/>
</dbReference>
<evidence type="ECO:0000256" key="7">
    <source>
        <dbReference type="ARBA" id="ARBA00023136"/>
    </source>
</evidence>
<name>A0A1H3G5Q8_9BACT</name>
<dbReference type="Pfam" id="PF00482">
    <property type="entry name" value="T2SSF"/>
    <property type="match status" value="2"/>
</dbReference>
<keyword evidence="6 8" id="KW-1133">Transmembrane helix</keyword>
<dbReference type="EMBL" id="FNPD01000007">
    <property type="protein sequence ID" value="SDX97689.1"/>
    <property type="molecule type" value="Genomic_DNA"/>
</dbReference>
<evidence type="ECO:0000256" key="6">
    <source>
        <dbReference type="ARBA" id="ARBA00022989"/>
    </source>
</evidence>
<evidence type="ECO:0000256" key="3">
    <source>
        <dbReference type="ARBA" id="ARBA00022475"/>
    </source>
</evidence>
<dbReference type="FunFam" id="1.20.81.30:FF:000001">
    <property type="entry name" value="Type II secretion system protein F"/>
    <property type="match status" value="2"/>
</dbReference>
<evidence type="ECO:0000313" key="11">
    <source>
        <dbReference type="Proteomes" id="UP000199266"/>
    </source>
</evidence>
<sequence length="406" mass="44923">MAYRYRARSKEGKIVQGTLEAYSKEQVLQWLRERAYYPIEIGEIEVPVAKTLKARLETMSTVKLKDKAVFFRQLATMLDAGITLGMALDMLAEQTENKRFAEAIREVKTMVDRGTSLSAAMATRKEFSKLMVAIARAGEEGGVLESSLDRLATFLERQDELRKKIISASTYPAVVMGFAIIVVFLLVTLIMPRLADVFTDLSVELPLPTRLVLGFSLWLSSRWHLSLVAVLLLALTTYLFSRKKETKRKVDALKLGLPLFGDIWKKSVLARTFRTFAGLIQAGVPILSALEMTADVSGNAIVEAAFAQLAEKAKRGVALGETAKKIKVVPPLAAHMITIGEQTGRLEDMVDKVADWFEFELDEKIKRLTSIIEPVLIVFVGGVVALVVFAVFMPIIGSIQGLLNGI</sequence>
<feature type="domain" description="Type II secretion system protein GspF" evidence="9">
    <location>
        <begin position="70"/>
        <end position="192"/>
    </location>
</feature>
<proteinExistence type="inferred from homology"/>
<feature type="transmembrane region" description="Helical" evidence="8">
    <location>
        <begin position="375"/>
        <end position="396"/>
    </location>
</feature>
<dbReference type="PANTHER" id="PTHR30012">
    <property type="entry name" value="GENERAL SECRETION PATHWAY PROTEIN"/>
    <property type="match status" value="1"/>
</dbReference>
<feature type="domain" description="Type II secretion system protein GspF" evidence="9">
    <location>
        <begin position="273"/>
        <end position="394"/>
    </location>
</feature>
<organism evidence="10 11">
    <name type="scientific">Acetomicrobium thermoterrenum DSM 13490</name>
    <dbReference type="NCBI Taxonomy" id="1120987"/>
    <lineage>
        <taxon>Bacteria</taxon>
        <taxon>Thermotogati</taxon>
        <taxon>Synergistota</taxon>
        <taxon>Synergistia</taxon>
        <taxon>Synergistales</taxon>
        <taxon>Acetomicrobiaceae</taxon>
        <taxon>Acetomicrobium</taxon>
    </lineage>
</organism>
<comment type="similarity">
    <text evidence="2">Belongs to the GSP F family.</text>
</comment>
<protein>
    <submittedName>
        <fullName evidence="10">Type IV pilus assembly protein PilC</fullName>
    </submittedName>
</protein>
<dbReference type="RefSeq" id="WP_091461568.1">
    <property type="nucleotide sequence ID" value="NZ_FNPD01000007.1"/>
</dbReference>
<evidence type="ECO:0000256" key="2">
    <source>
        <dbReference type="ARBA" id="ARBA00005745"/>
    </source>
</evidence>
<keyword evidence="5 8" id="KW-0812">Transmembrane</keyword>
<dbReference type="InterPro" id="IPR018076">
    <property type="entry name" value="T2SS_GspF_dom"/>
</dbReference>
<keyword evidence="11" id="KW-1185">Reference proteome</keyword>
<gene>
    <name evidence="10" type="ORF">SAMN03080603_01367</name>
</gene>
<dbReference type="InterPro" id="IPR003004">
    <property type="entry name" value="GspF/PilC"/>
</dbReference>
<dbReference type="InterPro" id="IPR042094">
    <property type="entry name" value="T2SS_GspF_sf"/>
</dbReference>
<dbReference type="AlphaFoldDB" id="A0A1H3G5Q8"/>
<keyword evidence="4" id="KW-0997">Cell inner membrane</keyword>
<dbReference type="PANTHER" id="PTHR30012:SF0">
    <property type="entry name" value="TYPE II SECRETION SYSTEM PROTEIN F-RELATED"/>
    <property type="match status" value="1"/>
</dbReference>
<accession>A0A1H3G5Q8</accession>
<dbReference type="PRINTS" id="PR00812">
    <property type="entry name" value="BCTERIALGSPF"/>
</dbReference>
<dbReference type="Gene3D" id="1.20.81.30">
    <property type="entry name" value="Type II secretion system (T2SS), domain F"/>
    <property type="match status" value="2"/>
</dbReference>
<reference evidence="11" key="1">
    <citation type="submission" date="2016-10" db="EMBL/GenBank/DDBJ databases">
        <authorList>
            <person name="Varghese N."/>
            <person name="Submissions S."/>
        </authorList>
    </citation>
    <scope>NUCLEOTIDE SEQUENCE [LARGE SCALE GENOMIC DNA]</scope>
    <source>
        <strain evidence="11">DSM 13490</strain>
    </source>
</reference>
<keyword evidence="3" id="KW-1003">Cell membrane</keyword>
<keyword evidence="7 8" id="KW-0472">Membrane</keyword>
<comment type="subcellular location">
    <subcellularLocation>
        <location evidence="1">Cell inner membrane</location>
        <topology evidence="1">Multi-pass membrane protein</topology>
    </subcellularLocation>
</comment>
<evidence type="ECO:0000256" key="1">
    <source>
        <dbReference type="ARBA" id="ARBA00004429"/>
    </source>
</evidence>
<dbReference type="GO" id="GO:0005886">
    <property type="term" value="C:plasma membrane"/>
    <property type="evidence" value="ECO:0007669"/>
    <property type="project" value="UniProtKB-SubCell"/>
</dbReference>
<feature type="transmembrane region" description="Helical" evidence="8">
    <location>
        <begin position="215"/>
        <end position="240"/>
    </location>
</feature>
<evidence type="ECO:0000256" key="4">
    <source>
        <dbReference type="ARBA" id="ARBA00022519"/>
    </source>
</evidence>
<evidence type="ECO:0000259" key="9">
    <source>
        <dbReference type="Pfam" id="PF00482"/>
    </source>
</evidence>
<evidence type="ECO:0000256" key="8">
    <source>
        <dbReference type="SAM" id="Phobius"/>
    </source>
</evidence>
<evidence type="ECO:0000313" key="10">
    <source>
        <dbReference type="EMBL" id="SDX97689.1"/>
    </source>
</evidence>
<evidence type="ECO:0000256" key="5">
    <source>
        <dbReference type="ARBA" id="ARBA00022692"/>
    </source>
</evidence>